<sequence>MQPQSLKISLLALALSAFAVPDAQAQDAGVSSAPSSGLSAPGAGPADVGLQVYGGTKPGANQGLVLAGWLLYPSIFLGYTFNDNVYATKNYRVAASGVQLSPSLQGGLDNGLWRTNISFQASAIYYPGLGGQTRNSYGTGTSVQDAGPSNVTGHASVSETWLPLADWSVMATGNFIRTQGFFGPSSATNGFGLSTPGVTASAFNPSYIPSIGTFSPQQQYTNMYGGQLSVQKTINERTSLSGSIFAQGVSYDSTPSITQLVSGVPTSVSSSSSPGGMSYGASMRGSFYATPQVYVYVQPTYSLQRYNVYYDNANGYSANVGLGSKLIGFFSGEIYGGWQSQSSVYGYFPTRSAPSFGAHISYVPTPLLTLTVGFSQVLGAAQSIGAGSVPASPTANANAGLTQQVYFTTNYGLNSYTSLNLRAGWGQTRYNGASSYSSYTGQSFAASSAGGLAYASSGYTNQIWSIGGGLSYNFWRNSTINLGYTFQDSSGGNPSALLLASPNLRLGYTQSVFSAGIRYSY</sequence>
<keyword evidence="1" id="KW-0732">Signal</keyword>
<gene>
    <name evidence="2" type="ORF">B1812_02510</name>
</gene>
<evidence type="ECO:0000313" key="3">
    <source>
        <dbReference type="Proteomes" id="UP000193978"/>
    </source>
</evidence>
<protein>
    <recommendedName>
        <fullName evidence="4">Porin</fullName>
    </recommendedName>
</protein>
<dbReference type="KEGG" id="mbry:B1812_02510"/>
<feature type="chain" id="PRO_5013026583" description="Porin" evidence="1">
    <location>
        <begin position="26"/>
        <end position="521"/>
    </location>
</feature>
<organism evidence="2 3">
    <name type="scientific">Methylocystis bryophila</name>
    <dbReference type="NCBI Taxonomy" id="655015"/>
    <lineage>
        <taxon>Bacteria</taxon>
        <taxon>Pseudomonadati</taxon>
        <taxon>Pseudomonadota</taxon>
        <taxon>Alphaproteobacteria</taxon>
        <taxon>Hyphomicrobiales</taxon>
        <taxon>Methylocystaceae</taxon>
        <taxon>Methylocystis</taxon>
    </lineage>
</organism>
<dbReference type="Pfam" id="PF10082">
    <property type="entry name" value="BBP2_2"/>
    <property type="match status" value="1"/>
</dbReference>
<dbReference type="OrthoDB" id="8450109at2"/>
<name>A0A1W6MRH2_9HYPH</name>
<reference evidence="2 3" key="1">
    <citation type="submission" date="2017-02" db="EMBL/GenBank/DDBJ databases">
        <authorList>
            <person name="Peterson S.W."/>
        </authorList>
    </citation>
    <scope>NUCLEOTIDE SEQUENCE [LARGE SCALE GENOMIC DNA]</scope>
    <source>
        <strain evidence="2 3">S285</strain>
    </source>
</reference>
<feature type="signal peptide" evidence="1">
    <location>
        <begin position="1"/>
        <end position="25"/>
    </location>
</feature>
<evidence type="ECO:0000256" key="1">
    <source>
        <dbReference type="SAM" id="SignalP"/>
    </source>
</evidence>
<evidence type="ECO:0008006" key="4">
    <source>
        <dbReference type="Google" id="ProtNLM"/>
    </source>
</evidence>
<accession>A0A1W6MRH2</accession>
<proteinExistence type="predicted"/>
<dbReference type="InterPro" id="IPR018759">
    <property type="entry name" value="BBP2_2"/>
</dbReference>
<dbReference type="Proteomes" id="UP000193978">
    <property type="component" value="Chromosome"/>
</dbReference>
<evidence type="ECO:0000313" key="2">
    <source>
        <dbReference type="EMBL" id="ARN80136.1"/>
    </source>
</evidence>
<keyword evidence="3" id="KW-1185">Reference proteome</keyword>
<dbReference type="AlphaFoldDB" id="A0A1W6MRH2"/>
<dbReference type="EMBL" id="CP019948">
    <property type="protein sequence ID" value="ARN80136.1"/>
    <property type="molecule type" value="Genomic_DNA"/>
</dbReference>
<dbReference type="RefSeq" id="WP_085770192.1">
    <property type="nucleotide sequence ID" value="NZ_AP027149.1"/>
</dbReference>